<sequence>MFKKVFELFIKVDKPLLGRWNLKSCNEISTSINSIYQNRDHCGDTICKTPKKASEYPSKMDLENKPNT</sequence>
<evidence type="ECO:0000313" key="1">
    <source>
        <dbReference type="EMBL" id="QHT98356.1"/>
    </source>
</evidence>
<accession>A0A6C0J116</accession>
<organism evidence="1">
    <name type="scientific">viral metagenome</name>
    <dbReference type="NCBI Taxonomy" id="1070528"/>
    <lineage>
        <taxon>unclassified sequences</taxon>
        <taxon>metagenomes</taxon>
        <taxon>organismal metagenomes</taxon>
    </lineage>
</organism>
<protein>
    <submittedName>
        <fullName evidence="1">Uncharacterized protein</fullName>
    </submittedName>
</protein>
<dbReference type="EMBL" id="MN740292">
    <property type="protein sequence ID" value="QHT98356.1"/>
    <property type="molecule type" value="Genomic_DNA"/>
</dbReference>
<proteinExistence type="predicted"/>
<reference evidence="1" key="1">
    <citation type="journal article" date="2020" name="Nature">
        <title>Giant virus diversity and host interactions through global metagenomics.</title>
        <authorList>
            <person name="Schulz F."/>
            <person name="Roux S."/>
            <person name="Paez-Espino D."/>
            <person name="Jungbluth S."/>
            <person name="Walsh D.A."/>
            <person name="Denef V.J."/>
            <person name="McMahon K.D."/>
            <person name="Konstantinidis K.T."/>
            <person name="Eloe-Fadrosh E.A."/>
            <person name="Kyrpides N.C."/>
            <person name="Woyke T."/>
        </authorList>
    </citation>
    <scope>NUCLEOTIDE SEQUENCE</scope>
    <source>
        <strain evidence="1">GVMAG-M-3300025652-16</strain>
    </source>
</reference>
<name>A0A6C0J116_9ZZZZ</name>
<dbReference type="AlphaFoldDB" id="A0A6C0J116"/>